<name>A0A4R9ALV9_9MICO</name>
<sequence length="162" mass="17616">MNIGGETAFKYVMIPDSADVRLFAELLSYGTDLSEARYALDLASDGIEDSPLRDAAVYLVGFAALAYCRTFFTSNVRKSTTDHISIPVELEDLHRLIGAFRNTTIAHSQSELATTFPIGVLDAGTLRVRCDSSDLVSDAPATIAEPLPHLSVLGPWPRTKNK</sequence>
<dbReference type="AlphaFoldDB" id="A0A4R9ALV9"/>
<gene>
    <name evidence="1" type="ORF">E3T47_09830</name>
</gene>
<evidence type="ECO:0000313" key="2">
    <source>
        <dbReference type="Proteomes" id="UP000298154"/>
    </source>
</evidence>
<keyword evidence="2" id="KW-1185">Reference proteome</keyword>
<organism evidence="1 2">
    <name type="scientific">Cryobacterium ruanii</name>
    <dbReference type="NCBI Taxonomy" id="1259197"/>
    <lineage>
        <taxon>Bacteria</taxon>
        <taxon>Bacillati</taxon>
        <taxon>Actinomycetota</taxon>
        <taxon>Actinomycetes</taxon>
        <taxon>Micrococcales</taxon>
        <taxon>Microbacteriaceae</taxon>
        <taxon>Cryobacterium</taxon>
    </lineage>
</organism>
<dbReference type="Proteomes" id="UP000298154">
    <property type="component" value="Unassembled WGS sequence"/>
</dbReference>
<dbReference type="EMBL" id="SOHK01000015">
    <property type="protein sequence ID" value="TFD65153.1"/>
    <property type="molecule type" value="Genomic_DNA"/>
</dbReference>
<accession>A0A4R9ALV9</accession>
<protein>
    <submittedName>
        <fullName evidence="1">Uncharacterized protein</fullName>
    </submittedName>
</protein>
<reference evidence="1 2" key="1">
    <citation type="submission" date="2019-03" db="EMBL/GenBank/DDBJ databases">
        <title>Genomics of glacier-inhabiting Cryobacterium strains.</title>
        <authorList>
            <person name="Liu Q."/>
            <person name="Xin Y.-H."/>
        </authorList>
    </citation>
    <scope>NUCLEOTIDE SEQUENCE [LARGE SCALE GENOMIC DNA]</scope>
    <source>
        <strain evidence="1 2">Sr36</strain>
    </source>
</reference>
<dbReference type="OrthoDB" id="9801824at2"/>
<evidence type="ECO:0000313" key="1">
    <source>
        <dbReference type="EMBL" id="TFD65153.1"/>
    </source>
</evidence>
<comment type="caution">
    <text evidence="1">The sequence shown here is derived from an EMBL/GenBank/DDBJ whole genome shotgun (WGS) entry which is preliminary data.</text>
</comment>
<proteinExistence type="predicted"/>
<dbReference type="RefSeq" id="WP_134555908.1">
    <property type="nucleotide sequence ID" value="NZ_SOHK01000015.1"/>
</dbReference>